<accession>A0ABQ0L8C6</accession>
<organism evidence="2 3">
    <name type="scientific">Mycena chlorophos</name>
    <name type="common">Agaric fungus</name>
    <name type="synonym">Agaricus chlorophos</name>
    <dbReference type="NCBI Taxonomy" id="658473"/>
    <lineage>
        <taxon>Eukaryota</taxon>
        <taxon>Fungi</taxon>
        <taxon>Dikarya</taxon>
        <taxon>Basidiomycota</taxon>
        <taxon>Agaricomycotina</taxon>
        <taxon>Agaricomycetes</taxon>
        <taxon>Agaricomycetidae</taxon>
        <taxon>Agaricales</taxon>
        <taxon>Marasmiineae</taxon>
        <taxon>Mycenaceae</taxon>
        <taxon>Mycena</taxon>
    </lineage>
</organism>
<name>A0ABQ0L8C6_MYCCL</name>
<reference evidence="2" key="1">
    <citation type="submission" date="2014-09" db="EMBL/GenBank/DDBJ databases">
        <title>Genome sequence of the luminous mushroom Mycena chlorophos for searching fungal bioluminescence genes.</title>
        <authorList>
            <person name="Tanaka Y."/>
            <person name="Kasuga D."/>
            <person name="Oba Y."/>
            <person name="Hase S."/>
            <person name="Sato K."/>
            <person name="Oba Y."/>
            <person name="Sakakibara Y."/>
        </authorList>
    </citation>
    <scope>NUCLEOTIDE SEQUENCE</scope>
</reference>
<dbReference type="EMBL" id="DF843333">
    <property type="protein sequence ID" value="GAT47298.1"/>
    <property type="molecule type" value="Genomic_DNA"/>
</dbReference>
<proteinExistence type="predicted"/>
<keyword evidence="1" id="KW-0175">Coiled coil</keyword>
<sequence length="461" mass="50653">MSARQLGLSASELRQRLVDIDCQRAEVHAQIEGLRSELERLATERKALTLNIFLYYVAEGQDPLILAHVCREWREVALAATALWTKVSVGKATKSSPDVEKLLHRRFDWAGDRPVSVETARGGNACSDPHIFSIISSHAHQIGALDIDLPLPPRAACTLDGMTGRLPNLVSLRLTSSADNVTATFLRDAPALRELIISTTQARASIVDLPFDRVTTLRFDKPSQYAVRLMAKMPLLQTAELIQDSVGVMPPPRNITLKNLRILRFRHEASNLRFSWLGSLTCPALQVVALDLHAAVNPDCVQNLARFLDGCNNLISLELTTLTGNMAAGIIAHTPTILSLTLHDLTDAHPLFEALGQRHLDAPDLLPNLVQLHISAASAPTNSFSGVLELLRFRGMAGGALQKFAFTVVEHPAARPTQAFWREIKNLECEVEIRGGEVGGKDKLEILPLYSLVDISEDQIK</sequence>
<evidence type="ECO:0000256" key="1">
    <source>
        <dbReference type="SAM" id="Coils"/>
    </source>
</evidence>
<feature type="coiled-coil region" evidence="1">
    <location>
        <begin position="24"/>
        <end position="51"/>
    </location>
</feature>
<dbReference type="Gene3D" id="3.80.10.10">
    <property type="entry name" value="Ribonuclease Inhibitor"/>
    <property type="match status" value="1"/>
</dbReference>
<dbReference type="InterPro" id="IPR032675">
    <property type="entry name" value="LRR_dom_sf"/>
</dbReference>
<evidence type="ECO:0000313" key="2">
    <source>
        <dbReference type="EMBL" id="GAT47298.1"/>
    </source>
</evidence>
<evidence type="ECO:0008006" key="4">
    <source>
        <dbReference type="Google" id="ProtNLM"/>
    </source>
</evidence>
<gene>
    <name evidence="2" type="ORF">MCHLO_04762</name>
</gene>
<protein>
    <recommendedName>
        <fullName evidence="4">F-box domain-containing protein</fullName>
    </recommendedName>
</protein>
<dbReference type="SUPFAM" id="SSF52047">
    <property type="entry name" value="RNI-like"/>
    <property type="match status" value="1"/>
</dbReference>
<dbReference type="Proteomes" id="UP000815677">
    <property type="component" value="Unassembled WGS sequence"/>
</dbReference>
<evidence type="ECO:0000313" key="3">
    <source>
        <dbReference type="Proteomes" id="UP000815677"/>
    </source>
</evidence>
<keyword evidence="3" id="KW-1185">Reference proteome</keyword>